<dbReference type="AlphaFoldDB" id="A0AAN8DDG6"/>
<feature type="compositionally biased region" description="Acidic residues" evidence="1">
    <location>
        <begin position="77"/>
        <end position="105"/>
    </location>
</feature>
<evidence type="ECO:0000256" key="1">
    <source>
        <dbReference type="SAM" id="MobiDB-lite"/>
    </source>
</evidence>
<protein>
    <submittedName>
        <fullName evidence="2">Uncharacterized protein</fullName>
    </submittedName>
</protein>
<accession>A0AAN8DDG6</accession>
<sequence>MSTDSPFGNQDTGASATETEPLTVSVWGSLTAAAAEPGSHAVSGRDQVAARDAGTEPHTSPGGSSRRDLTMVSPADDVLELDYMGDEEDTSESLLSDSDEQEEDIFMSSAQTAKPGALAALPGDSTPA</sequence>
<organism evidence="2 3">
    <name type="scientific">Champsocephalus gunnari</name>
    <name type="common">Mackerel icefish</name>
    <dbReference type="NCBI Taxonomy" id="52237"/>
    <lineage>
        <taxon>Eukaryota</taxon>
        <taxon>Metazoa</taxon>
        <taxon>Chordata</taxon>
        <taxon>Craniata</taxon>
        <taxon>Vertebrata</taxon>
        <taxon>Euteleostomi</taxon>
        <taxon>Actinopterygii</taxon>
        <taxon>Neopterygii</taxon>
        <taxon>Teleostei</taxon>
        <taxon>Neoteleostei</taxon>
        <taxon>Acanthomorphata</taxon>
        <taxon>Eupercaria</taxon>
        <taxon>Perciformes</taxon>
        <taxon>Notothenioidei</taxon>
        <taxon>Channichthyidae</taxon>
        <taxon>Champsocephalus</taxon>
    </lineage>
</organism>
<reference evidence="2 3" key="1">
    <citation type="journal article" date="2023" name="Mol. Biol. Evol.">
        <title>Genomics of Secondarily Temperate Adaptation in the Only Non-Antarctic Icefish.</title>
        <authorList>
            <person name="Rivera-Colon A.G."/>
            <person name="Rayamajhi N."/>
            <person name="Minhas B.F."/>
            <person name="Madrigal G."/>
            <person name="Bilyk K.T."/>
            <person name="Yoon V."/>
            <person name="Hune M."/>
            <person name="Gregory S."/>
            <person name="Cheng C.H.C."/>
            <person name="Catchen J.M."/>
        </authorList>
    </citation>
    <scope>NUCLEOTIDE SEQUENCE [LARGE SCALE GENOMIC DNA]</scope>
    <source>
        <tissue evidence="2">White muscle</tissue>
    </source>
</reference>
<gene>
    <name evidence="2" type="ORF">CgunFtcFv8_024752</name>
</gene>
<dbReference type="Proteomes" id="UP001331515">
    <property type="component" value="Unassembled WGS sequence"/>
</dbReference>
<evidence type="ECO:0000313" key="2">
    <source>
        <dbReference type="EMBL" id="KAK5921012.1"/>
    </source>
</evidence>
<dbReference type="EMBL" id="JAURVH010001523">
    <property type="protein sequence ID" value="KAK5921012.1"/>
    <property type="molecule type" value="Genomic_DNA"/>
</dbReference>
<evidence type="ECO:0000313" key="3">
    <source>
        <dbReference type="Proteomes" id="UP001331515"/>
    </source>
</evidence>
<comment type="caution">
    <text evidence="2">The sequence shown here is derived from an EMBL/GenBank/DDBJ whole genome shotgun (WGS) entry which is preliminary data.</text>
</comment>
<feature type="region of interest" description="Disordered" evidence="1">
    <location>
        <begin position="1"/>
        <end position="22"/>
    </location>
</feature>
<name>A0AAN8DDG6_CHAGU</name>
<proteinExistence type="predicted"/>
<keyword evidence="3" id="KW-1185">Reference proteome</keyword>
<feature type="region of interest" description="Disordered" evidence="1">
    <location>
        <begin position="34"/>
        <end position="105"/>
    </location>
</feature>